<comment type="caution">
    <text evidence="2">The sequence shown here is derived from an EMBL/GenBank/DDBJ whole genome shotgun (WGS) entry which is preliminary data.</text>
</comment>
<evidence type="ECO:0008006" key="4">
    <source>
        <dbReference type="Google" id="ProtNLM"/>
    </source>
</evidence>
<feature type="region of interest" description="Disordered" evidence="1">
    <location>
        <begin position="55"/>
        <end position="75"/>
    </location>
</feature>
<keyword evidence="3" id="KW-1185">Reference proteome</keyword>
<sequence length="106" mass="12169">MVLTFQRQLIVGLLLGGLLISLPVAAQKYRSPEGQSYNRSSQREDLDSTVERIRRETGGRVLHAETRENAGQQEHRVRIITDQGKVRRYRIDAGSGQELSPRERRR</sequence>
<gene>
    <name evidence="2" type="ORF">FHP88_08045</name>
</gene>
<dbReference type="AlphaFoldDB" id="A0A557SF24"/>
<feature type="region of interest" description="Disordered" evidence="1">
    <location>
        <begin position="29"/>
        <end position="48"/>
    </location>
</feature>
<accession>A0A557SF24</accession>
<reference evidence="2 3" key="1">
    <citation type="submission" date="2019-07" db="EMBL/GenBank/DDBJ databases">
        <title>The pathways for chlorine oxyanion respiration interact through the shared metabolite chlorate.</title>
        <authorList>
            <person name="Barnum T.P."/>
            <person name="Cheng Y."/>
            <person name="Hill K.A."/>
            <person name="Lucas L.N."/>
            <person name="Carlson H.K."/>
            <person name="Coates J.D."/>
        </authorList>
    </citation>
    <scope>NUCLEOTIDE SEQUENCE [LARGE SCALE GENOMIC DNA]</scope>
    <source>
        <strain evidence="2 3">BK-1</strain>
    </source>
</reference>
<proteinExistence type="predicted"/>
<name>A0A557SF24_9GAMM</name>
<dbReference type="EMBL" id="VMNH01000007">
    <property type="protein sequence ID" value="TVO75942.1"/>
    <property type="molecule type" value="Genomic_DNA"/>
</dbReference>
<organism evidence="2 3">
    <name type="scientific">Sedimenticola selenatireducens</name>
    <dbReference type="NCBI Taxonomy" id="191960"/>
    <lineage>
        <taxon>Bacteria</taxon>
        <taxon>Pseudomonadati</taxon>
        <taxon>Pseudomonadota</taxon>
        <taxon>Gammaproteobacteria</taxon>
        <taxon>Chromatiales</taxon>
        <taxon>Sedimenticolaceae</taxon>
        <taxon>Sedimenticola</taxon>
    </lineage>
</organism>
<protein>
    <recommendedName>
        <fullName evidence="4">PepSY domain-containing protein</fullName>
    </recommendedName>
</protein>
<evidence type="ECO:0000313" key="3">
    <source>
        <dbReference type="Proteomes" id="UP000316649"/>
    </source>
</evidence>
<evidence type="ECO:0000313" key="2">
    <source>
        <dbReference type="EMBL" id="TVO75942.1"/>
    </source>
</evidence>
<evidence type="ECO:0000256" key="1">
    <source>
        <dbReference type="SAM" id="MobiDB-lite"/>
    </source>
</evidence>
<dbReference type="Proteomes" id="UP000316649">
    <property type="component" value="Unassembled WGS sequence"/>
</dbReference>
<dbReference type="RefSeq" id="WP_144358522.1">
    <property type="nucleotide sequence ID" value="NZ_VMNH01000007.1"/>
</dbReference>
<dbReference type="OrthoDB" id="5772157at2"/>